<sequence>MISRHFDASVNVVPVTFSASPSAMPSPPSMPSTLPLPSPPSDPSLSTCLSITPTPSVPWK</sequence>
<evidence type="ECO:0000313" key="2">
    <source>
        <dbReference type="EMBL" id="MPC35102.1"/>
    </source>
</evidence>
<dbReference type="AlphaFoldDB" id="A0A5B7ELR3"/>
<evidence type="ECO:0000313" key="3">
    <source>
        <dbReference type="Proteomes" id="UP000324222"/>
    </source>
</evidence>
<dbReference type="Proteomes" id="UP000324222">
    <property type="component" value="Unassembled WGS sequence"/>
</dbReference>
<comment type="caution">
    <text evidence="2">The sequence shown here is derived from an EMBL/GenBank/DDBJ whole genome shotgun (WGS) entry which is preliminary data.</text>
</comment>
<accession>A0A5B7ELR3</accession>
<proteinExistence type="predicted"/>
<keyword evidence="3" id="KW-1185">Reference proteome</keyword>
<organism evidence="2 3">
    <name type="scientific">Portunus trituberculatus</name>
    <name type="common">Swimming crab</name>
    <name type="synonym">Neptunus trituberculatus</name>
    <dbReference type="NCBI Taxonomy" id="210409"/>
    <lineage>
        <taxon>Eukaryota</taxon>
        <taxon>Metazoa</taxon>
        <taxon>Ecdysozoa</taxon>
        <taxon>Arthropoda</taxon>
        <taxon>Crustacea</taxon>
        <taxon>Multicrustacea</taxon>
        <taxon>Malacostraca</taxon>
        <taxon>Eumalacostraca</taxon>
        <taxon>Eucarida</taxon>
        <taxon>Decapoda</taxon>
        <taxon>Pleocyemata</taxon>
        <taxon>Brachyura</taxon>
        <taxon>Eubrachyura</taxon>
        <taxon>Portunoidea</taxon>
        <taxon>Portunidae</taxon>
        <taxon>Portuninae</taxon>
        <taxon>Portunus</taxon>
    </lineage>
</organism>
<dbReference type="EMBL" id="VSRR010003199">
    <property type="protein sequence ID" value="MPC35102.1"/>
    <property type="molecule type" value="Genomic_DNA"/>
</dbReference>
<gene>
    <name evidence="2" type="ORF">E2C01_028516</name>
</gene>
<reference evidence="2 3" key="1">
    <citation type="submission" date="2019-05" db="EMBL/GenBank/DDBJ databases">
        <title>Another draft genome of Portunus trituberculatus and its Hox gene families provides insights of decapod evolution.</title>
        <authorList>
            <person name="Jeong J.-H."/>
            <person name="Song I."/>
            <person name="Kim S."/>
            <person name="Choi T."/>
            <person name="Kim D."/>
            <person name="Ryu S."/>
            <person name="Kim W."/>
        </authorList>
    </citation>
    <scope>NUCLEOTIDE SEQUENCE [LARGE SCALE GENOMIC DNA]</scope>
    <source>
        <tissue evidence="2">Muscle</tissue>
    </source>
</reference>
<protein>
    <submittedName>
        <fullName evidence="2">Uncharacterized protein</fullName>
    </submittedName>
</protein>
<name>A0A5B7ELR3_PORTR</name>
<evidence type="ECO:0000256" key="1">
    <source>
        <dbReference type="SAM" id="MobiDB-lite"/>
    </source>
</evidence>
<feature type="region of interest" description="Disordered" evidence="1">
    <location>
        <begin position="18"/>
        <end position="60"/>
    </location>
</feature>
<feature type="compositionally biased region" description="Pro residues" evidence="1">
    <location>
        <begin position="24"/>
        <end position="42"/>
    </location>
</feature>